<dbReference type="SUPFAM" id="SSF82171">
    <property type="entry name" value="DPP6 N-terminal domain-like"/>
    <property type="match status" value="1"/>
</dbReference>
<dbReference type="SUPFAM" id="SSF46894">
    <property type="entry name" value="C-terminal effector domain of the bipartite response regulators"/>
    <property type="match status" value="1"/>
</dbReference>
<dbReference type="PROSITE" id="PS51755">
    <property type="entry name" value="OMPR_PHOB"/>
    <property type="match status" value="1"/>
</dbReference>
<evidence type="ECO:0000256" key="5">
    <source>
        <dbReference type="SAM" id="Phobius"/>
    </source>
</evidence>
<evidence type="ECO:0000256" key="3">
    <source>
        <dbReference type="PROSITE-ProRule" id="PRU01091"/>
    </source>
</evidence>
<dbReference type="CDD" id="cd00383">
    <property type="entry name" value="trans_reg_C"/>
    <property type="match status" value="1"/>
</dbReference>
<evidence type="ECO:0000259" key="6">
    <source>
        <dbReference type="PROSITE" id="PS51755"/>
    </source>
</evidence>
<accession>G8NXB0</accession>
<comment type="similarity">
    <text evidence="1">Belongs to the TolB family.</text>
</comment>
<feature type="domain" description="OmpR/PhoB-type" evidence="6">
    <location>
        <begin position="13"/>
        <end position="111"/>
    </location>
</feature>
<organism evidence="7 8">
    <name type="scientific">Granulicella mallensis (strain ATCC BAA-1857 / DSM 23137 / MP5ACTX8)</name>
    <dbReference type="NCBI Taxonomy" id="682795"/>
    <lineage>
        <taxon>Bacteria</taxon>
        <taxon>Pseudomonadati</taxon>
        <taxon>Acidobacteriota</taxon>
        <taxon>Terriglobia</taxon>
        <taxon>Terriglobales</taxon>
        <taxon>Acidobacteriaceae</taxon>
        <taxon>Granulicella</taxon>
    </lineage>
</organism>
<dbReference type="EMBL" id="CP003130">
    <property type="protein sequence ID" value="AEU37817.1"/>
    <property type="molecule type" value="Genomic_DNA"/>
</dbReference>
<dbReference type="InterPro" id="IPR036388">
    <property type="entry name" value="WH-like_DNA-bd_sf"/>
</dbReference>
<evidence type="ECO:0000313" key="8">
    <source>
        <dbReference type="Proteomes" id="UP000007113"/>
    </source>
</evidence>
<dbReference type="Gene3D" id="1.10.10.10">
    <property type="entry name" value="Winged helix-like DNA-binding domain superfamily/Winged helix DNA-binding domain"/>
    <property type="match status" value="1"/>
</dbReference>
<dbReference type="Pfam" id="PF00486">
    <property type="entry name" value="Trans_reg_C"/>
    <property type="match status" value="1"/>
</dbReference>
<evidence type="ECO:0000313" key="7">
    <source>
        <dbReference type="EMBL" id="AEU37817.1"/>
    </source>
</evidence>
<gene>
    <name evidence="7" type="ordered locus">AciX8_3522</name>
</gene>
<evidence type="ECO:0000256" key="1">
    <source>
        <dbReference type="ARBA" id="ARBA00009820"/>
    </source>
</evidence>
<feature type="DNA-binding region" description="OmpR/PhoB-type" evidence="3">
    <location>
        <begin position="13"/>
        <end position="111"/>
    </location>
</feature>
<protein>
    <submittedName>
        <fullName evidence="7">Transcriptional regulator, CadC</fullName>
    </submittedName>
</protein>
<evidence type="ECO:0000256" key="2">
    <source>
        <dbReference type="ARBA" id="ARBA00023125"/>
    </source>
</evidence>
<dbReference type="HOGENOM" id="CLU_021843_0_0_0"/>
<dbReference type="GO" id="GO:0000160">
    <property type="term" value="P:phosphorelay signal transduction system"/>
    <property type="evidence" value="ECO:0007669"/>
    <property type="project" value="InterPro"/>
</dbReference>
<dbReference type="OrthoDB" id="9045337at2"/>
<feature type="transmembrane region" description="Helical" evidence="5">
    <location>
        <begin position="189"/>
        <end position="209"/>
    </location>
</feature>
<feature type="region of interest" description="Disordered" evidence="4">
    <location>
        <begin position="528"/>
        <end position="548"/>
    </location>
</feature>
<dbReference type="InterPro" id="IPR016032">
    <property type="entry name" value="Sig_transdc_resp-reg_C-effctor"/>
</dbReference>
<dbReference type="PANTHER" id="PTHR36842">
    <property type="entry name" value="PROTEIN TOLB HOMOLOG"/>
    <property type="match status" value="1"/>
</dbReference>
<proteinExistence type="inferred from homology"/>
<dbReference type="GO" id="GO:0006355">
    <property type="term" value="P:regulation of DNA-templated transcription"/>
    <property type="evidence" value="ECO:0007669"/>
    <property type="project" value="InterPro"/>
</dbReference>
<dbReference type="KEGG" id="gma:AciX8_3522"/>
<dbReference type="eggNOG" id="COG0823">
    <property type="taxonomic scope" value="Bacteria"/>
</dbReference>
<dbReference type="Gene3D" id="2.120.10.30">
    <property type="entry name" value="TolB, C-terminal domain"/>
    <property type="match status" value="2"/>
</dbReference>
<dbReference type="eggNOG" id="COG3710">
    <property type="taxonomic scope" value="Bacteria"/>
</dbReference>
<reference evidence="7 8" key="1">
    <citation type="submission" date="2011-11" db="EMBL/GenBank/DDBJ databases">
        <title>Complete sequence of Granulicella mallensis MP5ACTX8.</title>
        <authorList>
            <consortium name="US DOE Joint Genome Institute"/>
            <person name="Lucas S."/>
            <person name="Copeland A."/>
            <person name="Lapidus A."/>
            <person name="Cheng J.-F."/>
            <person name="Goodwin L."/>
            <person name="Pitluck S."/>
            <person name="Peters L."/>
            <person name="Lu M."/>
            <person name="Detter J.C."/>
            <person name="Han C."/>
            <person name="Tapia R."/>
            <person name="Land M."/>
            <person name="Hauser L."/>
            <person name="Kyrpides N."/>
            <person name="Ivanova N."/>
            <person name="Mikhailova N."/>
            <person name="Pagani I."/>
            <person name="Rawat S."/>
            <person name="Mannisto M."/>
            <person name="Haggblom M."/>
            <person name="Woyke T."/>
        </authorList>
    </citation>
    <scope>NUCLEOTIDE SEQUENCE [LARGE SCALE GENOMIC DNA]</scope>
    <source>
        <strain evidence="8">ATCC BAA-1857 / DSM 23137 / MP5ACTX8</strain>
    </source>
</reference>
<keyword evidence="2 3" id="KW-0238">DNA-binding</keyword>
<dbReference type="AlphaFoldDB" id="G8NXB0"/>
<dbReference type="Pfam" id="PF07676">
    <property type="entry name" value="PD40"/>
    <property type="match status" value="1"/>
</dbReference>
<dbReference type="GO" id="GO:0003677">
    <property type="term" value="F:DNA binding"/>
    <property type="evidence" value="ECO:0007669"/>
    <property type="project" value="UniProtKB-UniRule"/>
</dbReference>
<dbReference type="InterPro" id="IPR011042">
    <property type="entry name" value="6-blade_b-propeller_TolB-like"/>
</dbReference>
<dbReference type="SMART" id="SM00862">
    <property type="entry name" value="Trans_reg_C"/>
    <property type="match status" value="1"/>
</dbReference>
<keyword evidence="8" id="KW-1185">Reference proteome</keyword>
<name>G8NXB0_GRAMM</name>
<dbReference type="InterPro" id="IPR011659">
    <property type="entry name" value="WD40"/>
</dbReference>
<feature type="region of interest" description="Disordered" evidence="4">
    <location>
        <begin position="125"/>
        <end position="146"/>
    </location>
</feature>
<dbReference type="STRING" id="682795.AciX8_3522"/>
<keyword evidence="5" id="KW-1133">Transmembrane helix</keyword>
<dbReference type="Proteomes" id="UP000007113">
    <property type="component" value="Chromosome"/>
</dbReference>
<dbReference type="InterPro" id="IPR001867">
    <property type="entry name" value="OmpR/PhoB-type_DNA-bd"/>
</dbReference>
<dbReference type="SUPFAM" id="SSF75011">
    <property type="entry name" value="3-carboxy-cis,cis-mucoante lactonizing enzyme"/>
    <property type="match status" value="1"/>
</dbReference>
<keyword evidence="5" id="KW-0472">Membrane</keyword>
<keyword evidence="5" id="KW-0812">Transmembrane</keyword>
<sequence length="756" mass="83247">MTLIWMAKGNKMKNLERFGPFSLERSPLRLRRDFEIISLTTRQLETLELIVNAHGRIVPKEKFFEVVWKDAIVEDGNLTQTIFLLRKALGRLPDGGEFIETVSRQGYRLAPTALVPNSVGYTSSEATKTEATSSEATNTEATSIEADQLSKPAVNEGREDVRSPFATILKQEGAGAYSDVKVLLTRERLLLTLIIGLLVCLGLAGWNLGHVSIPHPTILRSVGVTNDGMQKSIHLPLLLNGDYLYVNETIDNLNYLALYNTDGERIMRIPSPTTGGRGLSIMHEPYRLLFGVPWDSASPFTVLSASGGASHIDGLSGRTIAVSPDEKTLAVIKGRQLLLADQAGGSLRTLAMLPNVAYWPEWSPDGKHIRLTTWAGDYRQSLWDINVANGSLTPLLVGSPHEHTVCCGSWSSDGKYFIYVVDEGYRSSLWIRDERPNIKLLIKETEQELVSGPVDFWNAPIISHDNKRLYAIGHEARGELIRLSRGEGGSVQSLPEDLSADTVTFSRDGHWIAYTLFPGGSLWRSRPDGSDKLQLSRPGRMTRAPQWSPDSTNLVYQCAIPGETWQICEASVDGLSVSNLTTAAQASGIATFSPHGDKVAYGQDVERGFQSQGDIFITIRDLKSGQQEKLSGSEGLSNARWSPDGRYMAATAAGTQALMLLDFQTGHWSKLTDQSVNDLIWSPDSKTVFFDTRQGADNGIFAAYPSTGKVEKYFDAKKLRRTGFPPWRLSVTPDGAPVVLQQAGTSEVYRFDIDLP</sequence>
<evidence type="ECO:0000256" key="4">
    <source>
        <dbReference type="SAM" id="MobiDB-lite"/>
    </source>
</evidence>